<organism evidence="1 2">
    <name type="scientific">Larimichthys crocea</name>
    <name type="common">Large yellow croaker</name>
    <name type="synonym">Pseudosciaena crocea</name>
    <dbReference type="NCBI Taxonomy" id="215358"/>
    <lineage>
        <taxon>Eukaryota</taxon>
        <taxon>Metazoa</taxon>
        <taxon>Chordata</taxon>
        <taxon>Craniata</taxon>
        <taxon>Vertebrata</taxon>
        <taxon>Euteleostomi</taxon>
        <taxon>Actinopterygii</taxon>
        <taxon>Neopterygii</taxon>
        <taxon>Teleostei</taxon>
        <taxon>Neoteleostei</taxon>
        <taxon>Acanthomorphata</taxon>
        <taxon>Eupercaria</taxon>
        <taxon>Sciaenidae</taxon>
        <taxon>Larimichthys</taxon>
    </lineage>
</organism>
<keyword evidence="2" id="KW-1185">Reference proteome</keyword>
<dbReference type="Proteomes" id="UP000793456">
    <property type="component" value="Chromosome XXI"/>
</dbReference>
<evidence type="ECO:0000313" key="1">
    <source>
        <dbReference type="EMBL" id="TMS04700.1"/>
    </source>
</evidence>
<evidence type="ECO:0000313" key="2">
    <source>
        <dbReference type="Proteomes" id="UP000793456"/>
    </source>
</evidence>
<name>A0ACD3QC25_LARCR</name>
<accession>A0ACD3QC25</accession>
<comment type="caution">
    <text evidence="1">The sequence shown here is derived from an EMBL/GenBank/DDBJ whole genome shotgun (WGS) entry which is preliminary data.</text>
</comment>
<proteinExistence type="predicted"/>
<sequence>MELMFAEWEDGERFSFEDSDRFEEDSLCSFISEAESLCQNWRGWRKQSAGPNSPTVKIKDGQVIPLVELSAKQVAFHIPFEVVEKVYPPVPEQLQLRIAYWSFPENEEDIRLYSCLANGSPDEFQRGEQLYRIRAVKDPLQIGFHLSATVVSGQAGQPKGAYNVAVMFDRCRITSCSCTCGAGAKWCAHVVALCLFRIHNASAVCLRAPVSESLSRLQRDQLQKFAQYLISELPQQILPTAQRLLDELLSSQSTAINTVCGAPASDQSTWYLDESTLSDNIKKTLHKFCGPSPVVFSDVNSMYLSSTEPPAAAEWACLLRPLRGREPEGIWNLLSIVREMFKRRDSNAAPLLEILTEQCLTYEQVTGPQRRHARLELAGQLKQWHLKVIEIVKRGQHRKSLDKLFQGFKPAVESCYFNWEVAYPLEGITYCSADKKSATFCWSRAVQLQRGAKAAAGAESSEPGGARVEGGAGVDFKGRGSGHQEVAVRPKETILTKRKGLSVSGGGGMLVRLGGSVSLALEDGGGKCMYKGPGSSSGGKLKLTQGGGKGASVGGPGGSGGLGSSKHASAKRRTSSEDSSLEPDLAELSLDDGCSLALGAEASNTFEFLPPPPEMLPSPSPLLRDSRKYSSSGGNKMFETKRVSHASAALPAAEPAPPCFPPKETVVVVMDMPSATEKEAELEVEPVQNRDEDADSAGSNQPSTAAPRSETAEAPAKPLPQGRKEAASAGAPAAAAASGSAAGGPANPGAEGGAGGAAGGEAVGEDDYQAYYLGVASEEGADRQLAENHQEEEPDIFAGMKPLEQEGRMEVLFACAEALHAHGYSNEACRLAVELARDLLANPPDLKVEQPQTKGKKSKVSTSRQTQVATNTLSKAAFLLTVLSERLELHNLAFSTGMFSLELQRPPASTKALEVKLAYQESEVVALLKKIPLGLVEMSAIRERAEQLRDGNFCDYRPVLPLMLASFIFDVLCTPVVSPTGSRPPSRNRNNEMPGDEELGFEAAVAALGMKTTVSEAEHPLLCEGTRRVKGDLALALMITYKDDQSKLKKILDKLLDRESQTHKPQTLSSFYSSKPAAGSQRSPSKHTAASHGGVSGATGGVSKHAPSSSSATTVAASSSSSSSAVALAGEDVAHQAELNPVQNSSAGESTAETREHVSDGPPSSSDQQNETAPFKLEATVPSRLALGARCGYSQRCWGSPVRQKKKHTGMASIDSSAPETTSDSSPTLSRRPLRGGWAATSWGRGQDSDSISSSSSDSLGSSSSSGSPLVESRVPADPRWRPEQRRAEVDFSLKLDCLSSSVLSAGCVLRTTVDVPSNVELKVCDSGGKASPSKGFPDLEQKVFRSAVFSSTAQCQYLLLDLLPPLPPPLTPTPPLRSPPLFTAAACCPVLPLPSNTMVGSGLGVWKLMRGVRQLELHRLILALIIFCLLSMAFLAYYVSNSPKIKEAPPLPFSDCGGGGGMSPGASTGAAGEGPGVQRAPLFLPSRQGRLRQVKAVDNSRTQPVVLVFVESIYSQLGQEIVAILESSRFHYRTEIAPGKGDMPTLTEHNRGRYTLIIYENVLKYVNLDAWNRDLLDKYCAEYGVGVIGFFKANENSLLSAQLKGFPLFLHSHLGLRDYRINPNSPLLYITKPNQVEQGSLPGDDWTIFQSNHSTYEPVLLASTKSSDVLAHFGPSPLRALHATVVQDLGLHDGIQRVLFGNNLNYWLHKLVFVDAIAYLTGKRLCLSLDRHILVDVDDIFVGKEGTRMKVSDVESEVCIDDSYKAGTFIYGDVY</sequence>
<dbReference type="EMBL" id="CM011694">
    <property type="protein sequence ID" value="TMS04700.1"/>
    <property type="molecule type" value="Genomic_DNA"/>
</dbReference>
<protein>
    <submittedName>
        <fullName evidence="1">Uncharacterized protein</fullName>
    </submittedName>
</protein>
<reference evidence="1" key="1">
    <citation type="submission" date="2018-11" db="EMBL/GenBank/DDBJ databases">
        <title>The sequence and de novo assembly of Larimichthys crocea genome using PacBio and Hi-C technologies.</title>
        <authorList>
            <person name="Xu P."/>
            <person name="Chen B."/>
            <person name="Zhou Z."/>
            <person name="Ke Q."/>
            <person name="Wu Y."/>
            <person name="Bai H."/>
            <person name="Pu F."/>
        </authorList>
    </citation>
    <scope>NUCLEOTIDE SEQUENCE</scope>
    <source>
        <tissue evidence="1">Muscle</tissue>
    </source>
</reference>
<gene>
    <name evidence="1" type="ORF">E3U43_009857</name>
</gene>